<evidence type="ECO:0000313" key="4">
    <source>
        <dbReference type="Proteomes" id="UP000019205"/>
    </source>
</evidence>
<sequence length="249" mass="27768">MKYLKQLMLLAAVFAATTACSADQPPSADEEGIYEYKSASRDGIGKFYMGREISHVMGHRGAGWLERPERERQERTDLLITRLPISPGDKVADIGAGTGFFSFPIAKRVPEGRVYAVDIQPEMLAMLEERKNAMKLANVESVLGSETSPNLPSGAIDLAFIVDAYHEFSYPREMGLALFDALRAGGKLVLIEYRSEDPSVPIKTLHKMSEDQARREMAAIGLEWVRTEDYLPQQHVLIFEKPMADNTNS</sequence>
<dbReference type="Proteomes" id="UP000019205">
    <property type="component" value="Chromosome"/>
</dbReference>
<accession>A4A6W8</accession>
<dbReference type="SUPFAM" id="SSF53335">
    <property type="entry name" value="S-adenosyl-L-methionine-dependent methyltransferases"/>
    <property type="match status" value="1"/>
</dbReference>
<reference evidence="3 4" key="1">
    <citation type="journal article" date="2007" name="Proc. Natl. Acad. Sci. U.S.A.">
        <title>Characterization of a marine gammaproteobacterium capable of aerobic anoxygenic photosynthesis.</title>
        <authorList>
            <person name="Fuchs B.M."/>
            <person name="Spring S."/>
            <person name="Teeling H."/>
            <person name="Quast C."/>
            <person name="Wulf J."/>
            <person name="Schattenhofer M."/>
            <person name="Yan S."/>
            <person name="Ferriera S."/>
            <person name="Johnson J."/>
            <person name="Glockner F.O."/>
            <person name="Amann R."/>
        </authorList>
    </citation>
    <scope>NUCLEOTIDE SEQUENCE [LARGE SCALE GENOMIC DNA]</scope>
    <source>
        <strain evidence="3">KT71</strain>
    </source>
</reference>
<dbReference type="GO" id="GO:0032259">
    <property type="term" value="P:methylation"/>
    <property type="evidence" value="ECO:0007669"/>
    <property type="project" value="UniProtKB-KW"/>
</dbReference>
<evidence type="ECO:0000313" key="3">
    <source>
        <dbReference type="EMBL" id="EAQ98037.2"/>
    </source>
</evidence>
<dbReference type="GO" id="GO:0008168">
    <property type="term" value="F:methyltransferase activity"/>
    <property type="evidence" value="ECO:0007669"/>
    <property type="project" value="UniProtKB-KW"/>
</dbReference>
<keyword evidence="1" id="KW-0732">Signal</keyword>
<dbReference type="RefSeq" id="WP_023659903.1">
    <property type="nucleotide sequence ID" value="NZ_CM002299.1"/>
</dbReference>
<dbReference type="InterPro" id="IPR029063">
    <property type="entry name" value="SAM-dependent_MTases_sf"/>
</dbReference>
<feature type="signal peptide" evidence="1">
    <location>
        <begin position="1"/>
        <end position="21"/>
    </location>
</feature>
<comment type="caution">
    <text evidence="3">The sequence shown here is derived from an EMBL/GenBank/DDBJ whole genome shotgun (WGS) entry which is preliminary data.</text>
</comment>
<name>A4A6W8_9GAMM</name>
<organism evidence="3 4">
    <name type="scientific">Congregibacter litoralis KT71</name>
    <dbReference type="NCBI Taxonomy" id="314285"/>
    <lineage>
        <taxon>Bacteria</taxon>
        <taxon>Pseudomonadati</taxon>
        <taxon>Pseudomonadota</taxon>
        <taxon>Gammaproteobacteria</taxon>
        <taxon>Cellvibrionales</taxon>
        <taxon>Halieaceae</taxon>
        <taxon>Congregibacter</taxon>
    </lineage>
</organism>
<dbReference type="PANTHER" id="PTHR43591">
    <property type="entry name" value="METHYLTRANSFERASE"/>
    <property type="match status" value="1"/>
</dbReference>
<dbReference type="EMBL" id="AAOA02000002">
    <property type="protein sequence ID" value="EAQ98037.2"/>
    <property type="molecule type" value="Genomic_DNA"/>
</dbReference>
<dbReference type="CDD" id="cd02440">
    <property type="entry name" value="AdoMet_MTases"/>
    <property type="match status" value="1"/>
</dbReference>
<evidence type="ECO:0000256" key="1">
    <source>
        <dbReference type="SAM" id="SignalP"/>
    </source>
</evidence>
<proteinExistence type="predicted"/>
<dbReference type="AlphaFoldDB" id="A4A6W8"/>
<evidence type="ECO:0000259" key="2">
    <source>
        <dbReference type="Pfam" id="PF13649"/>
    </source>
</evidence>
<keyword evidence="3" id="KW-0489">Methyltransferase</keyword>
<protein>
    <submittedName>
        <fullName evidence="3">Methylase involved in ubiquinone/menaquinone biosynthesis</fullName>
    </submittedName>
</protein>
<dbReference type="HOGENOM" id="CLU_037990_16_0_6"/>
<dbReference type="InterPro" id="IPR041698">
    <property type="entry name" value="Methyltransf_25"/>
</dbReference>
<dbReference type="STRING" id="314285.KT71_02282"/>
<dbReference type="PROSITE" id="PS51257">
    <property type="entry name" value="PROKAR_LIPOPROTEIN"/>
    <property type="match status" value="1"/>
</dbReference>
<keyword evidence="3" id="KW-0808">Transferase</keyword>
<dbReference type="Gene3D" id="3.40.50.150">
    <property type="entry name" value="Vaccinia Virus protein VP39"/>
    <property type="match status" value="1"/>
</dbReference>
<keyword evidence="3" id="KW-0830">Ubiquinone</keyword>
<feature type="domain" description="Methyltransferase" evidence="2">
    <location>
        <begin position="91"/>
        <end position="186"/>
    </location>
</feature>
<dbReference type="Pfam" id="PF13649">
    <property type="entry name" value="Methyltransf_25"/>
    <property type="match status" value="1"/>
</dbReference>
<dbReference type="eggNOG" id="COG2226">
    <property type="taxonomic scope" value="Bacteria"/>
</dbReference>
<keyword evidence="4" id="KW-1185">Reference proteome</keyword>
<reference evidence="3 4" key="2">
    <citation type="journal article" date="2009" name="PLoS ONE">
        <title>The photosynthetic apparatus and its regulation in the aerobic gammaproteobacterium Congregibacter litoralis gen. nov., sp. nov.</title>
        <authorList>
            <person name="Spring S."/>
            <person name="Lunsdorf H."/>
            <person name="Fuchs B.M."/>
            <person name="Tindall B.J."/>
        </authorList>
    </citation>
    <scope>NUCLEOTIDE SEQUENCE [LARGE SCALE GENOMIC DNA]</scope>
    <source>
        <strain evidence="3">KT71</strain>
    </source>
</reference>
<dbReference type="PANTHER" id="PTHR43591:SF24">
    <property type="entry name" value="2-METHOXY-6-POLYPRENYL-1,4-BENZOQUINOL METHYLASE, MITOCHONDRIAL"/>
    <property type="match status" value="1"/>
</dbReference>
<gene>
    <name evidence="3" type="ORF">KT71_02282</name>
</gene>
<feature type="chain" id="PRO_5002664417" evidence="1">
    <location>
        <begin position="22"/>
        <end position="249"/>
    </location>
</feature>